<organism evidence="2">
    <name type="scientific">marine sediment metagenome</name>
    <dbReference type="NCBI Taxonomy" id="412755"/>
    <lineage>
        <taxon>unclassified sequences</taxon>
        <taxon>metagenomes</taxon>
        <taxon>ecological metagenomes</taxon>
    </lineage>
</organism>
<protein>
    <submittedName>
        <fullName evidence="2">Uncharacterized protein</fullName>
    </submittedName>
</protein>
<reference evidence="2" key="1">
    <citation type="journal article" date="2014" name="Front. Microbiol.">
        <title>High frequency of phylogenetically diverse reductive dehalogenase-homologous genes in deep subseafloor sedimentary metagenomes.</title>
        <authorList>
            <person name="Kawai M."/>
            <person name="Futagami T."/>
            <person name="Toyoda A."/>
            <person name="Takaki Y."/>
            <person name="Nishi S."/>
            <person name="Hori S."/>
            <person name="Arai W."/>
            <person name="Tsubouchi T."/>
            <person name="Morono Y."/>
            <person name="Uchiyama I."/>
            <person name="Ito T."/>
            <person name="Fujiyama A."/>
            <person name="Inagaki F."/>
            <person name="Takami H."/>
        </authorList>
    </citation>
    <scope>NUCLEOTIDE SEQUENCE</scope>
    <source>
        <strain evidence="2">Expedition CK06-06</strain>
    </source>
</reference>
<comment type="caution">
    <text evidence="2">The sequence shown here is derived from an EMBL/GenBank/DDBJ whole genome shotgun (WGS) entry which is preliminary data.</text>
</comment>
<dbReference type="EMBL" id="BARS01020859">
    <property type="protein sequence ID" value="GAG12111.1"/>
    <property type="molecule type" value="Genomic_DNA"/>
</dbReference>
<feature type="coiled-coil region" evidence="1">
    <location>
        <begin position="3"/>
        <end position="65"/>
    </location>
</feature>
<name>X0WHD9_9ZZZZ</name>
<sequence>AKKKDLLAEKKALEGKLNSVKNLIDFIEKKYASKQMDKKSYEKRVSQLKNDLKTTQNKIEEIDRQL</sequence>
<proteinExistence type="predicted"/>
<evidence type="ECO:0000256" key="1">
    <source>
        <dbReference type="SAM" id="Coils"/>
    </source>
</evidence>
<keyword evidence="1" id="KW-0175">Coiled coil</keyword>
<accession>X0WHD9</accession>
<evidence type="ECO:0000313" key="2">
    <source>
        <dbReference type="EMBL" id="GAG12111.1"/>
    </source>
</evidence>
<feature type="non-terminal residue" evidence="2">
    <location>
        <position position="1"/>
    </location>
</feature>
<gene>
    <name evidence="2" type="ORF">S01H1_33587</name>
</gene>
<dbReference type="AlphaFoldDB" id="X0WHD9"/>